<sequence>MDFTDGDAQRAMPAAQIADVIKTQDQHETAEDIPRRFMPSASTRPDAGEPSASADDTTDERPGSWPDEEENNGQ</sequence>
<accession>A0A918PG56</accession>
<dbReference type="EMBL" id="BMVW01000003">
    <property type="protein sequence ID" value="GGZ04013.1"/>
    <property type="molecule type" value="Genomic_DNA"/>
</dbReference>
<feature type="region of interest" description="Disordered" evidence="1">
    <location>
        <begin position="1"/>
        <end position="74"/>
    </location>
</feature>
<dbReference type="RefSeq" id="WP_189858026.1">
    <property type="nucleotide sequence ID" value="NZ_BMVW01000003.1"/>
</dbReference>
<evidence type="ECO:0000256" key="1">
    <source>
        <dbReference type="SAM" id="MobiDB-lite"/>
    </source>
</evidence>
<reference evidence="2" key="1">
    <citation type="journal article" date="2014" name="Int. J. Syst. Evol. Microbiol.">
        <title>Complete genome sequence of Corynebacterium casei LMG S-19264T (=DSM 44701T), isolated from a smear-ripened cheese.</title>
        <authorList>
            <consortium name="US DOE Joint Genome Institute (JGI-PGF)"/>
            <person name="Walter F."/>
            <person name="Albersmeier A."/>
            <person name="Kalinowski J."/>
            <person name="Ruckert C."/>
        </authorList>
    </citation>
    <scope>NUCLEOTIDE SEQUENCE</scope>
    <source>
        <strain evidence="2">JCM 4815</strain>
    </source>
</reference>
<dbReference type="AlphaFoldDB" id="A0A918PG56"/>
<protein>
    <submittedName>
        <fullName evidence="2">Uncharacterized protein</fullName>
    </submittedName>
</protein>
<gene>
    <name evidence="2" type="ORF">GCM10010365_23650</name>
</gene>
<comment type="caution">
    <text evidence="2">The sequence shown here is derived from an EMBL/GenBank/DDBJ whole genome shotgun (WGS) entry which is preliminary data.</text>
</comment>
<proteinExistence type="predicted"/>
<name>A0A918PG56_9ACTN</name>
<reference evidence="2" key="2">
    <citation type="submission" date="2020-09" db="EMBL/GenBank/DDBJ databases">
        <authorList>
            <person name="Sun Q."/>
            <person name="Ohkuma M."/>
        </authorList>
    </citation>
    <scope>NUCLEOTIDE SEQUENCE</scope>
    <source>
        <strain evidence="2">JCM 4815</strain>
    </source>
</reference>
<evidence type="ECO:0000313" key="2">
    <source>
        <dbReference type="EMBL" id="GGZ04013.1"/>
    </source>
</evidence>
<keyword evidence="3" id="KW-1185">Reference proteome</keyword>
<feature type="compositionally biased region" description="Basic and acidic residues" evidence="1">
    <location>
        <begin position="22"/>
        <end position="35"/>
    </location>
</feature>
<evidence type="ECO:0000313" key="3">
    <source>
        <dbReference type="Proteomes" id="UP000622166"/>
    </source>
</evidence>
<organism evidence="2 3">
    <name type="scientific">Streptomyces poonensis</name>
    <dbReference type="NCBI Taxonomy" id="68255"/>
    <lineage>
        <taxon>Bacteria</taxon>
        <taxon>Bacillati</taxon>
        <taxon>Actinomycetota</taxon>
        <taxon>Actinomycetes</taxon>
        <taxon>Kitasatosporales</taxon>
        <taxon>Streptomycetaceae</taxon>
        <taxon>Streptomyces</taxon>
    </lineage>
</organism>
<dbReference type="Proteomes" id="UP000622166">
    <property type="component" value="Unassembled WGS sequence"/>
</dbReference>